<dbReference type="InterPro" id="IPR029499">
    <property type="entry name" value="PduO-typ"/>
</dbReference>
<dbReference type="NCBIfam" id="TIGR00636">
    <property type="entry name" value="PduO_Nterm"/>
    <property type="match status" value="1"/>
</dbReference>
<evidence type="ECO:0000256" key="15">
    <source>
        <dbReference type="RuleBase" id="RU366026"/>
    </source>
</evidence>
<dbReference type="EMBL" id="CEKZ01000003">
    <property type="protein sequence ID" value="CEQ04284.1"/>
    <property type="molecule type" value="Genomic_DNA"/>
</dbReference>
<evidence type="ECO:0000256" key="8">
    <source>
        <dbReference type="ARBA" id="ARBA00022741"/>
    </source>
</evidence>
<evidence type="ECO:0000256" key="14">
    <source>
        <dbReference type="ARBA" id="ARBA00048692"/>
    </source>
</evidence>
<evidence type="ECO:0000256" key="7">
    <source>
        <dbReference type="ARBA" id="ARBA00022679"/>
    </source>
</evidence>
<comment type="similarity">
    <text evidence="2 15">Belongs to the Cob(I)alamin adenosyltransferase family.</text>
</comment>
<evidence type="ECO:0000256" key="10">
    <source>
        <dbReference type="ARBA" id="ARBA00031529"/>
    </source>
</evidence>
<comment type="pathway">
    <text evidence="1 15">Cofactor biosynthesis; adenosylcobalamin biosynthesis; adenosylcobalamin from cob(II)yrinate a,c-diamide: step 2/7.</text>
</comment>
<dbReference type="UniPathway" id="UPA00148">
    <property type="reaction ID" value="UER00233"/>
</dbReference>
<dbReference type="RefSeq" id="WP_055336024.1">
    <property type="nucleotide sequence ID" value="NZ_CDNF01000014.1"/>
</dbReference>
<comment type="catalytic activity">
    <reaction evidence="14 15">
        <text>2 cob(II)alamin + reduced [electron-transfer flavoprotein] + 2 ATP = 2 adenosylcob(III)alamin + 2 triphosphate + oxidized [electron-transfer flavoprotein] + 3 H(+)</text>
        <dbReference type="Rhea" id="RHEA:28671"/>
        <dbReference type="Rhea" id="RHEA-COMP:10685"/>
        <dbReference type="Rhea" id="RHEA-COMP:10686"/>
        <dbReference type="ChEBI" id="CHEBI:15378"/>
        <dbReference type="ChEBI" id="CHEBI:16304"/>
        <dbReference type="ChEBI" id="CHEBI:18036"/>
        <dbReference type="ChEBI" id="CHEBI:18408"/>
        <dbReference type="ChEBI" id="CHEBI:30616"/>
        <dbReference type="ChEBI" id="CHEBI:57692"/>
        <dbReference type="ChEBI" id="CHEBI:58307"/>
        <dbReference type="EC" id="2.5.1.17"/>
    </reaction>
</comment>
<evidence type="ECO:0000256" key="4">
    <source>
        <dbReference type="ARBA" id="ARBA00012454"/>
    </source>
</evidence>
<evidence type="ECO:0000256" key="5">
    <source>
        <dbReference type="ARBA" id="ARBA00020963"/>
    </source>
</evidence>
<comment type="subunit">
    <text evidence="3">Homotrimer.</text>
</comment>
<dbReference type="GO" id="GO:0008817">
    <property type="term" value="F:corrinoid adenosyltransferase activity"/>
    <property type="evidence" value="ECO:0007669"/>
    <property type="project" value="UniProtKB-UniRule"/>
</dbReference>
<evidence type="ECO:0000313" key="18">
    <source>
        <dbReference type="Proteomes" id="UP000049127"/>
    </source>
</evidence>
<dbReference type="Gene3D" id="1.20.1200.10">
    <property type="entry name" value="Cobalamin adenosyltransferase-like"/>
    <property type="match status" value="1"/>
</dbReference>
<evidence type="ECO:0000313" key="17">
    <source>
        <dbReference type="EMBL" id="CEQ04284.1"/>
    </source>
</evidence>
<evidence type="ECO:0000256" key="6">
    <source>
        <dbReference type="ARBA" id="ARBA00022573"/>
    </source>
</evidence>
<evidence type="ECO:0000256" key="1">
    <source>
        <dbReference type="ARBA" id="ARBA00005121"/>
    </source>
</evidence>
<dbReference type="PANTHER" id="PTHR12213">
    <property type="entry name" value="CORRINOID ADENOSYLTRANSFERASE"/>
    <property type="match status" value="1"/>
</dbReference>
<dbReference type="InterPro" id="IPR036451">
    <property type="entry name" value="CblAdoTrfase-like_sf"/>
</dbReference>
<dbReference type="SUPFAM" id="SSF89028">
    <property type="entry name" value="Cobalamin adenosyltransferase-like"/>
    <property type="match status" value="1"/>
</dbReference>
<keyword evidence="6 15" id="KW-0169">Cobalamin biosynthesis</keyword>
<evidence type="ECO:0000256" key="3">
    <source>
        <dbReference type="ARBA" id="ARBA00011233"/>
    </source>
</evidence>
<keyword evidence="8 15" id="KW-0547">Nucleotide-binding</keyword>
<dbReference type="Pfam" id="PF01923">
    <property type="entry name" value="Cob_adeno_trans"/>
    <property type="match status" value="1"/>
</dbReference>
<dbReference type="GO" id="GO:0009236">
    <property type="term" value="P:cobalamin biosynthetic process"/>
    <property type="evidence" value="ECO:0007669"/>
    <property type="project" value="UniProtKB-UniRule"/>
</dbReference>
<evidence type="ECO:0000256" key="2">
    <source>
        <dbReference type="ARBA" id="ARBA00007487"/>
    </source>
</evidence>
<comment type="catalytic activity">
    <reaction evidence="13 15">
        <text>2 cob(II)yrinate a,c diamide + reduced [electron-transfer flavoprotein] + 2 ATP = 2 adenosylcob(III)yrinate a,c-diamide + 2 triphosphate + oxidized [electron-transfer flavoprotein] + 3 H(+)</text>
        <dbReference type="Rhea" id="RHEA:11528"/>
        <dbReference type="Rhea" id="RHEA-COMP:10685"/>
        <dbReference type="Rhea" id="RHEA-COMP:10686"/>
        <dbReference type="ChEBI" id="CHEBI:15378"/>
        <dbReference type="ChEBI" id="CHEBI:18036"/>
        <dbReference type="ChEBI" id="CHEBI:30616"/>
        <dbReference type="ChEBI" id="CHEBI:57692"/>
        <dbReference type="ChEBI" id="CHEBI:58307"/>
        <dbReference type="ChEBI" id="CHEBI:58503"/>
        <dbReference type="ChEBI" id="CHEBI:58537"/>
        <dbReference type="EC" id="2.5.1.17"/>
    </reaction>
</comment>
<dbReference type="InterPro" id="IPR016030">
    <property type="entry name" value="CblAdoTrfase-like"/>
</dbReference>
<dbReference type="PANTHER" id="PTHR12213:SF0">
    <property type="entry name" value="CORRINOID ADENOSYLTRANSFERASE MMAB"/>
    <property type="match status" value="1"/>
</dbReference>
<gene>
    <name evidence="17" type="primary">yvqK_2</name>
    <name evidence="17" type="ORF">R28058_20171</name>
</gene>
<dbReference type="AlphaFoldDB" id="A0A0C7QVA1"/>
<evidence type="ECO:0000256" key="9">
    <source>
        <dbReference type="ARBA" id="ARBA00022840"/>
    </source>
</evidence>
<dbReference type="GO" id="GO:0005524">
    <property type="term" value="F:ATP binding"/>
    <property type="evidence" value="ECO:0007669"/>
    <property type="project" value="UniProtKB-UniRule"/>
</dbReference>
<dbReference type="Proteomes" id="UP000049127">
    <property type="component" value="Unassembled WGS sequence"/>
</dbReference>
<name>A0A0C7QVA1_PARSO</name>
<dbReference type="FunFam" id="1.20.1200.10:FF:000001">
    <property type="entry name" value="Cob(I)yrinic acid a,c-diamide adenosyltransferase"/>
    <property type="match status" value="1"/>
</dbReference>
<proteinExistence type="inferred from homology"/>
<organism evidence="17 18">
    <name type="scientific">Paraclostridium sordellii</name>
    <name type="common">Clostridium sordellii</name>
    <dbReference type="NCBI Taxonomy" id="1505"/>
    <lineage>
        <taxon>Bacteria</taxon>
        <taxon>Bacillati</taxon>
        <taxon>Bacillota</taxon>
        <taxon>Clostridia</taxon>
        <taxon>Peptostreptococcales</taxon>
        <taxon>Peptostreptococcaceae</taxon>
        <taxon>Paraclostridium</taxon>
    </lineage>
</organism>
<evidence type="ECO:0000256" key="12">
    <source>
        <dbReference type="ARBA" id="ARBA00033354"/>
    </source>
</evidence>
<evidence type="ECO:0000259" key="16">
    <source>
        <dbReference type="Pfam" id="PF01923"/>
    </source>
</evidence>
<sequence length="173" mass="19915">MKIYTKTGDAGKTSLYDGSRVNKDDIRVEAYGTIDELNSFIGDACNYINENDKKILRGIQRKLFDVGGELATMDIKKFKNNINEEDVKNLENIIDEYMNKTGEMEMFILPGTTKASSKLHIARTVCRRAERRIISLNKIETLNPMTIKYINRLSDVLYSISRAYEKQIINIEF</sequence>
<dbReference type="OrthoDB" id="9778896at2"/>
<evidence type="ECO:0000256" key="13">
    <source>
        <dbReference type="ARBA" id="ARBA00048555"/>
    </source>
</evidence>
<keyword evidence="7 15" id="KW-0808">Transferase</keyword>
<dbReference type="EC" id="2.5.1.17" evidence="4 15"/>
<reference evidence="17 18" key="1">
    <citation type="submission" date="2015-01" db="EMBL/GenBank/DDBJ databases">
        <authorList>
            <person name="Aslett A.Martin."/>
            <person name="De Silva Nishadi"/>
        </authorList>
    </citation>
    <scope>NUCLEOTIDE SEQUENCE [LARGE SCALE GENOMIC DNA]</scope>
    <source>
        <strain evidence="17 18">R28058</strain>
    </source>
</reference>
<protein>
    <recommendedName>
        <fullName evidence="5 15">Corrinoid adenosyltransferase</fullName>
        <ecNumber evidence="4 15">2.5.1.17</ecNumber>
    </recommendedName>
    <alternativeName>
        <fullName evidence="10 15">Cob(II)alamin adenosyltransferase</fullName>
    </alternativeName>
    <alternativeName>
        <fullName evidence="12 15">Cob(II)yrinic acid a,c-diamide adenosyltransferase</fullName>
    </alternativeName>
    <alternativeName>
        <fullName evidence="11 15">Cobinamide/cobalamin adenosyltransferase</fullName>
    </alternativeName>
</protein>
<evidence type="ECO:0000256" key="11">
    <source>
        <dbReference type="ARBA" id="ARBA00033334"/>
    </source>
</evidence>
<feature type="domain" description="Cobalamin adenosyltransferase-like" evidence="16">
    <location>
        <begin position="3"/>
        <end position="163"/>
    </location>
</feature>
<keyword evidence="9 15" id="KW-0067">ATP-binding</keyword>
<accession>A0A0C7QVA1</accession>